<gene>
    <name evidence="3" type="ORF">AMK59_6076</name>
</gene>
<evidence type="ECO:0000313" key="4">
    <source>
        <dbReference type="Proteomes" id="UP000051574"/>
    </source>
</evidence>
<sequence length="123" mass="14068">ISANVRELFAETDHEIVHLPRILPMEEAITEDDQETQEISIEFSAFGRPISLKLKENDLVSPNFKTYIIDEKNTTLLPYKKKKCHFLHRNLSLIAAISTCHRNSISGFIFLENSTLEINPLDG</sequence>
<organism evidence="3 4">
    <name type="scientific">Oryctes borbonicus</name>
    <dbReference type="NCBI Taxonomy" id="1629725"/>
    <lineage>
        <taxon>Eukaryota</taxon>
        <taxon>Metazoa</taxon>
        <taxon>Ecdysozoa</taxon>
        <taxon>Arthropoda</taxon>
        <taxon>Hexapoda</taxon>
        <taxon>Insecta</taxon>
        <taxon>Pterygota</taxon>
        <taxon>Neoptera</taxon>
        <taxon>Endopterygota</taxon>
        <taxon>Coleoptera</taxon>
        <taxon>Polyphaga</taxon>
        <taxon>Scarabaeiformia</taxon>
        <taxon>Scarabaeidae</taxon>
        <taxon>Dynastinae</taxon>
        <taxon>Oryctes</taxon>
    </lineage>
</organism>
<protein>
    <recommendedName>
        <fullName evidence="2">Peptidase M12B propeptide domain-containing protein</fullName>
    </recommendedName>
</protein>
<evidence type="ECO:0000256" key="1">
    <source>
        <dbReference type="ARBA" id="ARBA00023157"/>
    </source>
</evidence>
<reference evidence="3 4" key="1">
    <citation type="submission" date="2015-09" db="EMBL/GenBank/DDBJ databases">
        <title>Draft genome of the scarab beetle Oryctes borbonicus.</title>
        <authorList>
            <person name="Meyer J.M."/>
            <person name="Markov G.V."/>
            <person name="Baskaran P."/>
            <person name="Herrmann M."/>
            <person name="Sommer R.J."/>
            <person name="Roedelsperger C."/>
        </authorList>
    </citation>
    <scope>NUCLEOTIDE SEQUENCE [LARGE SCALE GENOMIC DNA]</scope>
    <source>
        <strain evidence="3">OB123</strain>
        <tissue evidence="3">Whole animal</tissue>
    </source>
</reference>
<feature type="non-terminal residue" evidence="3">
    <location>
        <position position="1"/>
    </location>
</feature>
<feature type="non-terminal residue" evidence="3">
    <location>
        <position position="123"/>
    </location>
</feature>
<evidence type="ECO:0000259" key="2">
    <source>
        <dbReference type="Pfam" id="PF01562"/>
    </source>
</evidence>
<dbReference type="Pfam" id="PF01562">
    <property type="entry name" value="Pep_M12B_propep"/>
    <property type="match status" value="1"/>
</dbReference>
<dbReference type="OrthoDB" id="10035764at2759"/>
<comment type="caution">
    <text evidence="3">The sequence shown here is derived from an EMBL/GenBank/DDBJ whole genome shotgun (WGS) entry which is preliminary data.</text>
</comment>
<name>A0A0T6B306_9SCAR</name>
<keyword evidence="1" id="KW-1015">Disulfide bond</keyword>
<accession>A0A0T6B306</accession>
<dbReference type="AlphaFoldDB" id="A0A0T6B306"/>
<dbReference type="InterPro" id="IPR002870">
    <property type="entry name" value="Peptidase_M12B_N"/>
</dbReference>
<proteinExistence type="predicted"/>
<dbReference type="EMBL" id="LJIG01016125">
    <property type="protein sequence ID" value="KRT81541.1"/>
    <property type="molecule type" value="Genomic_DNA"/>
</dbReference>
<dbReference type="Proteomes" id="UP000051574">
    <property type="component" value="Unassembled WGS sequence"/>
</dbReference>
<feature type="domain" description="Peptidase M12B propeptide" evidence="2">
    <location>
        <begin position="31"/>
        <end position="86"/>
    </location>
</feature>
<evidence type="ECO:0000313" key="3">
    <source>
        <dbReference type="EMBL" id="KRT81541.1"/>
    </source>
</evidence>
<keyword evidence="4" id="KW-1185">Reference proteome</keyword>